<dbReference type="PANTHER" id="PTHR33799">
    <property type="entry name" value="PTS PERMEASE-RELATED-RELATED"/>
    <property type="match status" value="1"/>
</dbReference>
<evidence type="ECO:0000313" key="21">
    <source>
        <dbReference type="EMBL" id="KRM97404.1"/>
    </source>
</evidence>
<keyword evidence="12" id="KW-0808">Transferase</keyword>
<comment type="catalytic activity">
    <reaction evidence="1">
        <text>D-mannose(out) + N(pros)-phospho-L-histidyl-[protein] = D-mannose 6-phosphate(in) + L-histidyl-[protein]</text>
        <dbReference type="Rhea" id="RHEA:49232"/>
        <dbReference type="Rhea" id="RHEA-COMP:9745"/>
        <dbReference type="Rhea" id="RHEA-COMP:9746"/>
        <dbReference type="ChEBI" id="CHEBI:4208"/>
        <dbReference type="ChEBI" id="CHEBI:29979"/>
        <dbReference type="ChEBI" id="CHEBI:58735"/>
        <dbReference type="ChEBI" id="CHEBI:64837"/>
        <dbReference type="EC" id="2.7.1.191"/>
    </reaction>
</comment>
<sequence length="328" mass="35456">MVGGKKMVGIIIASHGKFADGILQSGELIFGKQENVKAVTLMPDEGPDDLKAKMQAAVKSFGDPEQVLFLIDLWGGTPFNQANSLYEAHKDKWAMVTGLNLPMLVEAYASRLSMNTAQEIAAHILGTAKDGVKLKPEELAPKETAKKPAPKVGDAGAPGKMSYVLSRIDSRLLHGQVATTWTKTTNPTRIIVVSDAVAKDELRTNLIKQAAPSGVKAHVIPVKQLIKISKDDKHFGGQRALLLFENPEDALRAIEGGVPLKEVNVGSMAHSPGKVQPNKVLAFNQKDIDAFKKMEQEGVKFDVRKVPADKAGNMDEILTKAQNALNKQ</sequence>
<dbReference type="GO" id="GO:0005886">
    <property type="term" value="C:plasma membrane"/>
    <property type="evidence" value="ECO:0007669"/>
    <property type="project" value="UniProtKB-SubCell"/>
</dbReference>
<dbReference type="Gene3D" id="3.40.50.510">
    <property type="entry name" value="Phosphotransferase system, mannose-type IIA component"/>
    <property type="match status" value="1"/>
</dbReference>
<dbReference type="PROSITE" id="PS51101">
    <property type="entry name" value="PTS_EIIB_TYPE_4"/>
    <property type="match status" value="1"/>
</dbReference>
<dbReference type="SUPFAM" id="SSF52728">
    <property type="entry name" value="PTS IIb component"/>
    <property type="match status" value="1"/>
</dbReference>
<evidence type="ECO:0000256" key="7">
    <source>
        <dbReference type="ARBA" id="ARBA00022448"/>
    </source>
</evidence>
<evidence type="ECO:0000256" key="12">
    <source>
        <dbReference type="ARBA" id="ARBA00022679"/>
    </source>
</evidence>
<gene>
    <name evidence="21" type="ORF">FC24_GL001534</name>
</gene>
<keyword evidence="10" id="KW-0597">Phosphoprotein</keyword>
<evidence type="ECO:0000313" key="22">
    <source>
        <dbReference type="Proteomes" id="UP000051638"/>
    </source>
</evidence>
<dbReference type="InterPro" id="IPR033887">
    <property type="entry name" value="PTS_IIA_man"/>
</dbReference>
<dbReference type="CDD" id="cd00001">
    <property type="entry name" value="PTS_IIB_man"/>
    <property type="match status" value="1"/>
</dbReference>
<evidence type="ECO:0000256" key="10">
    <source>
        <dbReference type="ARBA" id="ARBA00022553"/>
    </source>
</evidence>
<name>A0A0R2DAJ6_9LACO</name>
<reference evidence="21 22" key="1">
    <citation type="journal article" date="2015" name="Genome Announc.">
        <title>Expanding the biotechnology potential of lactobacilli through comparative genomics of 213 strains and associated genera.</title>
        <authorList>
            <person name="Sun Z."/>
            <person name="Harris H.M."/>
            <person name="McCann A."/>
            <person name="Guo C."/>
            <person name="Argimon S."/>
            <person name="Zhang W."/>
            <person name="Yang X."/>
            <person name="Jeffery I.B."/>
            <person name="Cooney J.C."/>
            <person name="Kagawa T.F."/>
            <person name="Liu W."/>
            <person name="Song Y."/>
            <person name="Salvetti E."/>
            <person name="Wrobel A."/>
            <person name="Rasinkangas P."/>
            <person name="Parkhill J."/>
            <person name="Rea M.C."/>
            <person name="O'Sullivan O."/>
            <person name="Ritari J."/>
            <person name="Douillard F.P."/>
            <person name="Paul Ross R."/>
            <person name="Yang R."/>
            <person name="Briner A.E."/>
            <person name="Felis G.E."/>
            <person name="de Vos W.M."/>
            <person name="Barrangou R."/>
            <person name="Klaenhammer T.R."/>
            <person name="Caufield P.W."/>
            <person name="Cui Y."/>
            <person name="Zhang H."/>
            <person name="O'Toole P.W."/>
        </authorList>
    </citation>
    <scope>NUCLEOTIDE SEQUENCE [LARGE SCALE GENOMIC DNA]</scope>
    <source>
        <strain evidence="21 22">DSM 20253</strain>
    </source>
</reference>
<dbReference type="GO" id="GO:0016301">
    <property type="term" value="F:kinase activity"/>
    <property type="evidence" value="ECO:0007669"/>
    <property type="project" value="UniProtKB-KW"/>
</dbReference>
<dbReference type="InterPro" id="IPR036667">
    <property type="entry name" value="PTS_IIB_sorbose-sp_sf"/>
</dbReference>
<feature type="domain" description="PTS EIIA type-4" evidence="19">
    <location>
        <begin position="7"/>
        <end position="132"/>
    </location>
</feature>
<dbReference type="Pfam" id="PF03610">
    <property type="entry name" value="EIIA-man"/>
    <property type="match status" value="1"/>
</dbReference>
<dbReference type="InterPro" id="IPR051471">
    <property type="entry name" value="Bacterial_PTS_sugar_comp"/>
</dbReference>
<evidence type="ECO:0000256" key="11">
    <source>
        <dbReference type="ARBA" id="ARBA00022597"/>
    </source>
</evidence>
<evidence type="ECO:0000259" key="20">
    <source>
        <dbReference type="PROSITE" id="PS51101"/>
    </source>
</evidence>
<dbReference type="CDD" id="cd00006">
    <property type="entry name" value="PTS_IIA_man"/>
    <property type="match status" value="1"/>
</dbReference>
<dbReference type="PANTHER" id="PTHR33799:SF1">
    <property type="entry name" value="PTS SYSTEM MANNOSE-SPECIFIC EIIAB COMPONENT-RELATED"/>
    <property type="match status" value="1"/>
</dbReference>
<dbReference type="PROSITE" id="PS51096">
    <property type="entry name" value="PTS_EIIA_TYPE_4"/>
    <property type="match status" value="1"/>
</dbReference>
<evidence type="ECO:0000256" key="4">
    <source>
        <dbReference type="ARBA" id="ARBA00011738"/>
    </source>
</evidence>
<organism evidence="21 22">
    <name type="scientific">Loigolactobacillus rennini DSM 20253</name>
    <dbReference type="NCBI Taxonomy" id="1423796"/>
    <lineage>
        <taxon>Bacteria</taxon>
        <taxon>Bacillati</taxon>
        <taxon>Bacillota</taxon>
        <taxon>Bacilli</taxon>
        <taxon>Lactobacillales</taxon>
        <taxon>Lactobacillaceae</taxon>
        <taxon>Loigolactobacillus</taxon>
    </lineage>
</organism>
<keyword evidence="8" id="KW-1003">Cell membrane</keyword>
<dbReference type="GO" id="GO:0005737">
    <property type="term" value="C:cytoplasm"/>
    <property type="evidence" value="ECO:0007669"/>
    <property type="project" value="UniProtKB-SubCell"/>
</dbReference>
<dbReference type="GO" id="GO:0009401">
    <property type="term" value="P:phosphoenolpyruvate-dependent sugar phosphotransferase system"/>
    <property type="evidence" value="ECO:0007669"/>
    <property type="project" value="UniProtKB-KW"/>
</dbReference>
<dbReference type="AlphaFoldDB" id="A0A0R2DAJ6"/>
<evidence type="ECO:0000256" key="14">
    <source>
        <dbReference type="ARBA" id="ARBA00022777"/>
    </source>
</evidence>
<dbReference type="InterPro" id="IPR013789">
    <property type="entry name" value="PTS_EIIA_man"/>
</dbReference>
<evidence type="ECO:0000256" key="16">
    <source>
        <dbReference type="ARBA" id="ARBA00023757"/>
    </source>
</evidence>
<protein>
    <recommendedName>
        <fullName evidence="6">PTS system mannose-specific EIIAB component</fullName>
        <ecNumber evidence="5">2.7.1.191</ecNumber>
    </recommendedName>
    <alternativeName>
        <fullName evidence="18">EIIAB-Man</fullName>
    </alternativeName>
    <alternativeName>
        <fullName evidence="17">EIII-Man</fullName>
    </alternativeName>
</protein>
<comment type="function">
    <text evidence="16">The phosphoenolpyruvate-dependent sugar phosphotransferase system (sugar PTS), a major carbohydrate active transport system, catalyzes the phosphorylation of incoming sugar substrates concomitantly with their translocation across the cell membrane. The enzyme II ManXYZ PTS system is involved in mannose transport.</text>
</comment>
<dbReference type="Proteomes" id="UP000051638">
    <property type="component" value="Unassembled WGS sequence"/>
</dbReference>
<evidence type="ECO:0000256" key="5">
    <source>
        <dbReference type="ARBA" id="ARBA00011929"/>
    </source>
</evidence>
<evidence type="ECO:0000256" key="6">
    <source>
        <dbReference type="ARBA" id="ARBA00021685"/>
    </source>
</evidence>
<evidence type="ECO:0000259" key="19">
    <source>
        <dbReference type="PROSITE" id="PS51096"/>
    </source>
</evidence>
<dbReference type="Pfam" id="PF03830">
    <property type="entry name" value="PTSIIB_sorb"/>
    <property type="match status" value="1"/>
</dbReference>
<evidence type="ECO:0000256" key="18">
    <source>
        <dbReference type="ARBA" id="ARBA00032197"/>
    </source>
</evidence>
<comment type="subcellular location">
    <subcellularLocation>
        <location evidence="2">Cell membrane</location>
    </subcellularLocation>
    <subcellularLocation>
        <location evidence="3">Cytoplasm</location>
    </subcellularLocation>
</comment>
<proteinExistence type="predicted"/>
<dbReference type="EC" id="2.7.1.191" evidence="5"/>
<evidence type="ECO:0000256" key="13">
    <source>
        <dbReference type="ARBA" id="ARBA00022683"/>
    </source>
</evidence>
<evidence type="ECO:0000256" key="2">
    <source>
        <dbReference type="ARBA" id="ARBA00004236"/>
    </source>
</evidence>
<dbReference type="PATRIC" id="fig|1423796.3.peg.1561"/>
<dbReference type="InterPro" id="IPR036662">
    <property type="entry name" value="PTS_EIIA_man-typ_sf"/>
</dbReference>
<dbReference type="NCBIfam" id="TIGR00824">
    <property type="entry name" value="EIIA-man"/>
    <property type="match status" value="1"/>
</dbReference>
<evidence type="ECO:0000256" key="8">
    <source>
        <dbReference type="ARBA" id="ARBA00022475"/>
    </source>
</evidence>
<keyword evidence="7" id="KW-0813">Transport</keyword>
<evidence type="ECO:0000256" key="3">
    <source>
        <dbReference type="ARBA" id="ARBA00004496"/>
    </source>
</evidence>
<evidence type="ECO:0000256" key="1">
    <source>
        <dbReference type="ARBA" id="ARBA00000514"/>
    </source>
</evidence>
<keyword evidence="15" id="KW-0472">Membrane</keyword>
<dbReference type="InterPro" id="IPR004720">
    <property type="entry name" value="PTS_IIB_sorbose-sp"/>
</dbReference>
<dbReference type="InterPro" id="IPR004701">
    <property type="entry name" value="PTS_EIIA_man-typ"/>
</dbReference>
<dbReference type="GO" id="GO:0008982">
    <property type="term" value="F:protein-N(PI)-phosphohistidine-sugar phosphotransferase activity"/>
    <property type="evidence" value="ECO:0007669"/>
    <property type="project" value="InterPro"/>
</dbReference>
<dbReference type="Gene3D" id="3.40.35.10">
    <property type="entry name" value="Phosphotransferase system, sorbose subfamily IIB component"/>
    <property type="match status" value="1"/>
</dbReference>
<keyword evidence="13" id="KW-0598">Phosphotransferase system</keyword>
<keyword evidence="14" id="KW-0418">Kinase</keyword>
<evidence type="ECO:0000256" key="9">
    <source>
        <dbReference type="ARBA" id="ARBA00022490"/>
    </source>
</evidence>
<evidence type="ECO:0000256" key="15">
    <source>
        <dbReference type="ARBA" id="ARBA00023136"/>
    </source>
</evidence>
<dbReference type="SUPFAM" id="SSF53062">
    <property type="entry name" value="PTS system fructose IIA component-like"/>
    <property type="match status" value="1"/>
</dbReference>
<keyword evidence="9" id="KW-0963">Cytoplasm</keyword>
<keyword evidence="22" id="KW-1185">Reference proteome</keyword>
<feature type="domain" description="PTS EIIB type-4" evidence="20">
    <location>
        <begin position="159"/>
        <end position="325"/>
    </location>
</feature>
<comment type="caution">
    <text evidence="21">The sequence shown here is derived from an EMBL/GenBank/DDBJ whole genome shotgun (WGS) entry which is preliminary data.</text>
</comment>
<keyword evidence="11" id="KW-0762">Sugar transport</keyword>
<accession>A0A0R2DAJ6</accession>
<evidence type="ECO:0000256" key="17">
    <source>
        <dbReference type="ARBA" id="ARBA00030229"/>
    </source>
</evidence>
<comment type="subunit">
    <text evidence="4">Homodimer.</text>
</comment>
<dbReference type="STRING" id="1423796.FC24_GL001534"/>
<dbReference type="EMBL" id="AYYI01000040">
    <property type="protein sequence ID" value="KRM97404.1"/>
    <property type="molecule type" value="Genomic_DNA"/>
</dbReference>